<organism evidence="3 4">
    <name type="scientific">Parasedimentitalea denitrificans</name>
    <dbReference type="NCBI Taxonomy" id="2211118"/>
    <lineage>
        <taxon>Bacteria</taxon>
        <taxon>Pseudomonadati</taxon>
        <taxon>Pseudomonadota</taxon>
        <taxon>Alphaproteobacteria</taxon>
        <taxon>Rhodobacterales</taxon>
        <taxon>Paracoccaceae</taxon>
        <taxon>Parasedimentitalea</taxon>
    </lineage>
</organism>
<dbReference type="Pfam" id="PF13670">
    <property type="entry name" value="PepSY_2"/>
    <property type="match status" value="1"/>
</dbReference>
<accession>A0ABX0WCL5</accession>
<protein>
    <recommendedName>
        <fullName evidence="2">PepSY domain-containing protein</fullName>
    </recommendedName>
</protein>
<gene>
    <name evidence="3" type="ORF">DL239_20925</name>
</gene>
<comment type="caution">
    <text evidence="3">The sequence shown here is derived from an EMBL/GenBank/DDBJ whole genome shotgun (WGS) entry which is preliminary data.</text>
</comment>
<dbReference type="EMBL" id="QHLQ01000042">
    <property type="protein sequence ID" value="NIZ63431.1"/>
    <property type="molecule type" value="Genomic_DNA"/>
</dbReference>
<evidence type="ECO:0000313" key="4">
    <source>
        <dbReference type="Proteomes" id="UP001429564"/>
    </source>
</evidence>
<proteinExistence type="predicted"/>
<feature type="signal peptide" evidence="1">
    <location>
        <begin position="1"/>
        <end position="22"/>
    </location>
</feature>
<feature type="chain" id="PRO_5047308024" description="PepSY domain-containing protein" evidence="1">
    <location>
        <begin position="23"/>
        <end position="94"/>
    </location>
</feature>
<sequence>MMKLQSLTLASAMIFTGAVSQAAVVAGDSVGTTVAEVRSALEGAGYVIESVEVNADEIEAEVTLDGAFFEIEISSATGIILEVEAENENGSDTD</sequence>
<dbReference type="InterPro" id="IPR025711">
    <property type="entry name" value="PepSY"/>
</dbReference>
<evidence type="ECO:0000313" key="3">
    <source>
        <dbReference type="EMBL" id="NIZ63431.1"/>
    </source>
</evidence>
<keyword evidence="1" id="KW-0732">Signal</keyword>
<evidence type="ECO:0000256" key="1">
    <source>
        <dbReference type="SAM" id="SignalP"/>
    </source>
</evidence>
<dbReference type="Proteomes" id="UP001429564">
    <property type="component" value="Unassembled WGS sequence"/>
</dbReference>
<evidence type="ECO:0000259" key="2">
    <source>
        <dbReference type="Pfam" id="PF13670"/>
    </source>
</evidence>
<feature type="domain" description="PepSY" evidence="2">
    <location>
        <begin position="7"/>
        <end position="82"/>
    </location>
</feature>
<name>A0ABX0WCL5_9RHOB</name>
<keyword evidence="4" id="KW-1185">Reference proteome</keyword>
<reference evidence="3 4" key="1">
    <citation type="submission" date="2018-05" db="EMBL/GenBank/DDBJ databases">
        <authorList>
            <person name="Zhang Y.-J."/>
        </authorList>
    </citation>
    <scope>NUCLEOTIDE SEQUENCE [LARGE SCALE GENOMIC DNA]</scope>
    <source>
        <strain evidence="3 4">CY04</strain>
    </source>
</reference>